<accession>A0A318SVZ8</accession>
<evidence type="ECO:0000256" key="1">
    <source>
        <dbReference type="SAM" id="SignalP"/>
    </source>
</evidence>
<dbReference type="EMBL" id="QJTE01000002">
    <property type="protein sequence ID" value="PYE84549.1"/>
    <property type="molecule type" value="Genomic_DNA"/>
</dbReference>
<comment type="caution">
    <text evidence="2">The sequence shown here is derived from an EMBL/GenBank/DDBJ whole genome shotgun (WGS) entry which is preliminary data.</text>
</comment>
<feature type="signal peptide" evidence="1">
    <location>
        <begin position="1"/>
        <end position="19"/>
    </location>
</feature>
<protein>
    <submittedName>
        <fullName evidence="2">Septal ring factor EnvC (AmiA/AmiB activator)</fullName>
    </submittedName>
</protein>
<evidence type="ECO:0000313" key="2">
    <source>
        <dbReference type="EMBL" id="PYE84549.1"/>
    </source>
</evidence>
<sequence>MLRLALALLLLAAPAQAEAQAQDTAEAARAASGRLQEAGRMLDEAEGSTDRLSALTQTVHAYEEGLVLLRDGLRRAALREAALERQLASQEGEIGDLLGVLMTIERAPVPLLLLHPSGPVGTARAAMMGSAVTPALQERAEALRADLTEVQELRAVQDSAAATLEEGLAGAQQARAELAQAAQERTDLPRRYTEDPVATALLIAGSETLEAFAGGLAQTIDTEMATEAPDAADRRGSLPLPVQGVVLRGYGQADAAGVERPGLVIATRPQALVTLPVAATLRFRGELLDYGTVAILEPAPGVLFVLAGMAEVYGEAGEVLPEGAPLGLMGGEAGPGDAILTGLAASSGAEASETLYLEVRDRQGPTDPATWFALD</sequence>
<keyword evidence="3" id="KW-1185">Reference proteome</keyword>
<feature type="chain" id="PRO_5016433209" evidence="1">
    <location>
        <begin position="20"/>
        <end position="375"/>
    </location>
</feature>
<dbReference type="Proteomes" id="UP000248311">
    <property type="component" value="Unassembled WGS sequence"/>
</dbReference>
<name>A0A318SVZ8_9RHOB</name>
<dbReference type="AlphaFoldDB" id="A0A318SVZ8"/>
<gene>
    <name evidence="2" type="ORF">DFP88_102350</name>
</gene>
<evidence type="ECO:0000313" key="3">
    <source>
        <dbReference type="Proteomes" id="UP000248311"/>
    </source>
</evidence>
<proteinExistence type="predicted"/>
<keyword evidence="1" id="KW-0732">Signal</keyword>
<dbReference type="InterPro" id="IPR011055">
    <property type="entry name" value="Dup_hybrid_motif"/>
</dbReference>
<organism evidence="2 3">
    <name type="scientific">Pseudoroseicyclus aestuarii</name>
    <dbReference type="NCBI Taxonomy" id="1795041"/>
    <lineage>
        <taxon>Bacteria</taxon>
        <taxon>Pseudomonadati</taxon>
        <taxon>Pseudomonadota</taxon>
        <taxon>Alphaproteobacteria</taxon>
        <taxon>Rhodobacterales</taxon>
        <taxon>Paracoccaceae</taxon>
        <taxon>Pseudoroseicyclus</taxon>
    </lineage>
</organism>
<dbReference type="RefSeq" id="WP_110813633.1">
    <property type="nucleotide sequence ID" value="NZ_QJTE01000002.1"/>
</dbReference>
<dbReference type="Gene3D" id="2.70.70.10">
    <property type="entry name" value="Glucose Permease (Domain IIA)"/>
    <property type="match status" value="1"/>
</dbReference>
<reference evidence="2 3" key="1">
    <citation type="submission" date="2018-06" db="EMBL/GenBank/DDBJ databases">
        <title>Genomic Encyclopedia of Type Strains, Phase III (KMG-III): the genomes of soil and plant-associated and newly described type strains.</title>
        <authorList>
            <person name="Whitman W."/>
        </authorList>
    </citation>
    <scope>NUCLEOTIDE SEQUENCE [LARGE SCALE GENOMIC DNA]</scope>
    <source>
        <strain evidence="2 3">CECT 9025</strain>
    </source>
</reference>
<dbReference type="OrthoDB" id="9809144at2"/>